<dbReference type="Pfam" id="PF13361">
    <property type="entry name" value="UvrD_C"/>
    <property type="match status" value="1"/>
</dbReference>
<keyword evidence="1" id="KW-0547">Nucleotide-binding</keyword>
<dbReference type="GO" id="GO:0016787">
    <property type="term" value="F:hydrolase activity"/>
    <property type="evidence" value="ECO:0007669"/>
    <property type="project" value="UniProtKB-KW"/>
</dbReference>
<dbReference type="Gene3D" id="3.40.50.300">
    <property type="entry name" value="P-loop containing nucleotide triphosphate hydrolases"/>
    <property type="match status" value="1"/>
</dbReference>
<reference evidence="6" key="1">
    <citation type="journal article" date="2014" name="Front. Microbiol.">
        <title>High frequency of phylogenetically diverse reductive dehalogenase-homologous genes in deep subseafloor sedimentary metagenomes.</title>
        <authorList>
            <person name="Kawai M."/>
            <person name="Futagami T."/>
            <person name="Toyoda A."/>
            <person name="Takaki Y."/>
            <person name="Nishi S."/>
            <person name="Hori S."/>
            <person name="Arai W."/>
            <person name="Tsubouchi T."/>
            <person name="Morono Y."/>
            <person name="Uchiyama I."/>
            <person name="Ito T."/>
            <person name="Fujiyama A."/>
            <person name="Inagaki F."/>
            <person name="Takami H."/>
        </authorList>
    </citation>
    <scope>NUCLEOTIDE SEQUENCE</scope>
    <source>
        <strain evidence="6">Expedition CK06-06</strain>
    </source>
</reference>
<dbReference type="InterPro" id="IPR014017">
    <property type="entry name" value="DNA_helicase_UvrD-like_C"/>
</dbReference>
<evidence type="ECO:0000256" key="4">
    <source>
        <dbReference type="ARBA" id="ARBA00022840"/>
    </source>
</evidence>
<dbReference type="GO" id="GO:0043138">
    <property type="term" value="F:3'-5' DNA helicase activity"/>
    <property type="evidence" value="ECO:0007669"/>
    <property type="project" value="TreeGrafter"/>
</dbReference>
<dbReference type="InterPro" id="IPR000212">
    <property type="entry name" value="DNA_helicase_UvrD/REP"/>
</dbReference>
<accession>X1VFD7</accession>
<evidence type="ECO:0000256" key="3">
    <source>
        <dbReference type="ARBA" id="ARBA00022806"/>
    </source>
</evidence>
<dbReference type="SUPFAM" id="SSF52540">
    <property type="entry name" value="P-loop containing nucleoside triphosphate hydrolases"/>
    <property type="match status" value="1"/>
</dbReference>
<keyword evidence="4" id="KW-0067">ATP-binding</keyword>
<organism evidence="6">
    <name type="scientific">marine sediment metagenome</name>
    <dbReference type="NCBI Taxonomy" id="412755"/>
    <lineage>
        <taxon>unclassified sequences</taxon>
        <taxon>metagenomes</taxon>
        <taxon>ecological metagenomes</taxon>
    </lineage>
</organism>
<gene>
    <name evidence="6" type="ORF">S12H4_44096</name>
</gene>
<keyword evidence="3" id="KW-0347">Helicase</keyword>
<evidence type="ECO:0000259" key="5">
    <source>
        <dbReference type="Pfam" id="PF13361"/>
    </source>
</evidence>
<keyword evidence="2" id="KW-0378">Hydrolase</keyword>
<comment type="caution">
    <text evidence="6">The sequence shown here is derived from an EMBL/GenBank/DDBJ whole genome shotgun (WGS) entry which is preliminary data.</text>
</comment>
<feature type="non-terminal residue" evidence="6">
    <location>
        <position position="193"/>
    </location>
</feature>
<dbReference type="GO" id="GO:0003677">
    <property type="term" value="F:DNA binding"/>
    <property type="evidence" value="ECO:0007669"/>
    <property type="project" value="InterPro"/>
</dbReference>
<sequence length="193" mass="22257">MVSFKFKSSINDLISKRLNRLNPSLDWINFAGISFLRSNPVICRASSFVFVKESKLEDFIFQYGETINVSTIHKAKGKEFDNVFLMLDNFDANSDNSKRQLYVAMTRAKQNLIIHYNGSFLNNIEVEELTHIKNMGIHPLPKHLMYHLIHKDINLGYFDFIQGRLNSLKSGDALEINEKGLMNLHGEQIVKFS</sequence>
<dbReference type="InterPro" id="IPR027417">
    <property type="entry name" value="P-loop_NTPase"/>
</dbReference>
<evidence type="ECO:0000313" key="6">
    <source>
        <dbReference type="EMBL" id="GAJ13081.1"/>
    </source>
</evidence>
<dbReference type="GO" id="GO:0005524">
    <property type="term" value="F:ATP binding"/>
    <property type="evidence" value="ECO:0007669"/>
    <property type="project" value="UniProtKB-KW"/>
</dbReference>
<proteinExistence type="predicted"/>
<dbReference type="EMBL" id="BARW01027133">
    <property type="protein sequence ID" value="GAJ13081.1"/>
    <property type="molecule type" value="Genomic_DNA"/>
</dbReference>
<dbReference type="AlphaFoldDB" id="X1VFD7"/>
<dbReference type="PANTHER" id="PTHR11070:SF2">
    <property type="entry name" value="ATP-DEPENDENT DNA HELICASE SRS2"/>
    <property type="match status" value="1"/>
</dbReference>
<evidence type="ECO:0000256" key="1">
    <source>
        <dbReference type="ARBA" id="ARBA00022741"/>
    </source>
</evidence>
<dbReference type="PANTHER" id="PTHR11070">
    <property type="entry name" value="UVRD / RECB / PCRA DNA HELICASE FAMILY MEMBER"/>
    <property type="match status" value="1"/>
</dbReference>
<protein>
    <recommendedName>
        <fullName evidence="5">UvrD-like helicase C-terminal domain-containing protein</fullName>
    </recommendedName>
</protein>
<dbReference type="GO" id="GO:0000725">
    <property type="term" value="P:recombinational repair"/>
    <property type="evidence" value="ECO:0007669"/>
    <property type="project" value="TreeGrafter"/>
</dbReference>
<name>X1VFD7_9ZZZZ</name>
<feature type="domain" description="UvrD-like helicase C-terminal" evidence="5">
    <location>
        <begin position="53"/>
        <end position="117"/>
    </location>
</feature>
<evidence type="ECO:0000256" key="2">
    <source>
        <dbReference type="ARBA" id="ARBA00022801"/>
    </source>
</evidence>